<feature type="domain" description="DUF7726" evidence="2">
    <location>
        <begin position="205"/>
        <end position="285"/>
    </location>
</feature>
<dbReference type="EMBL" id="ML975228">
    <property type="protein sequence ID" value="KAF1807812.1"/>
    <property type="molecule type" value="Genomic_DNA"/>
</dbReference>
<dbReference type="RefSeq" id="XP_033529443.1">
    <property type="nucleotide sequence ID" value="XM_033682078.1"/>
</dbReference>
<dbReference type="Pfam" id="PF24852">
    <property type="entry name" value="DUF7726"/>
    <property type="match status" value="2"/>
</dbReference>
<dbReference type="GeneID" id="54422648"/>
<evidence type="ECO:0000256" key="1">
    <source>
        <dbReference type="SAM" id="MobiDB-lite"/>
    </source>
</evidence>
<organism evidence="3">
    <name type="scientific">Eremomyces bilateralis CBS 781.70</name>
    <dbReference type="NCBI Taxonomy" id="1392243"/>
    <lineage>
        <taxon>Eukaryota</taxon>
        <taxon>Fungi</taxon>
        <taxon>Dikarya</taxon>
        <taxon>Ascomycota</taxon>
        <taxon>Pezizomycotina</taxon>
        <taxon>Dothideomycetes</taxon>
        <taxon>Dothideomycetes incertae sedis</taxon>
        <taxon>Eremomycetales</taxon>
        <taxon>Eremomycetaceae</taxon>
        <taxon>Eremomyces</taxon>
    </lineage>
</organism>
<gene>
    <name evidence="3 5" type="ORF">P152DRAFT_485939</name>
</gene>
<dbReference type="OrthoDB" id="2592504at2759"/>
<evidence type="ECO:0000313" key="4">
    <source>
        <dbReference type="Proteomes" id="UP000504638"/>
    </source>
</evidence>
<feature type="compositionally biased region" description="Basic and acidic residues" evidence="1">
    <location>
        <begin position="51"/>
        <end position="65"/>
    </location>
</feature>
<feature type="region of interest" description="Disordered" evidence="1">
    <location>
        <begin position="146"/>
        <end position="182"/>
    </location>
</feature>
<feature type="region of interest" description="Disordered" evidence="1">
    <location>
        <begin position="51"/>
        <end position="77"/>
    </location>
</feature>
<feature type="domain" description="DUF7726" evidence="2">
    <location>
        <begin position="80"/>
        <end position="148"/>
    </location>
</feature>
<evidence type="ECO:0000259" key="2">
    <source>
        <dbReference type="Pfam" id="PF24852"/>
    </source>
</evidence>
<reference evidence="5" key="3">
    <citation type="submission" date="2025-04" db="UniProtKB">
        <authorList>
            <consortium name="RefSeq"/>
        </authorList>
    </citation>
    <scope>IDENTIFICATION</scope>
    <source>
        <strain evidence="5">CBS 781.70</strain>
    </source>
</reference>
<dbReference type="Proteomes" id="UP000504638">
    <property type="component" value="Unplaced"/>
</dbReference>
<reference evidence="5" key="2">
    <citation type="submission" date="2020-04" db="EMBL/GenBank/DDBJ databases">
        <authorList>
            <consortium name="NCBI Genome Project"/>
        </authorList>
    </citation>
    <scope>NUCLEOTIDE SEQUENCE</scope>
    <source>
        <strain evidence="5">CBS 781.70</strain>
    </source>
</reference>
<keyword evidence="4" id="KW-1185">Reference proteome</keyword>
<dbReference type="PANTHER" id="PTHR42339">
    <property type="entry name" value="HISTONE H1"/>
    <property type="match status" value="1"/>
</dbReference>
<dbReference type="InterPro" id="IPR056143">
    <property type="entry name" value="DUF7726"/>
</dbReference>
<name>A0A6G1FQ84_9PEZI</name>
<dbReference type="AlphaFoldDB" id="A0A6G1FQ84"/>
<feature type="compositionally biased region" description="Acidic residues" evidence="1">
    <location>
        <begin position="68"/>
        <end position="77"/>
    </location>
</feature>
<sequence length="338" mass="37942">MSSKRESLVVLDMNRLYSVGEIRAIIEARKADLKKQGMEVTDDTIIQWGEKKRKSDVASLDDKASAESPDEYSDEDEPISIKENCDQIRSKINTFIDNGGMKVTEFQEVIGVSASSYYGFMKQKGKDKGSSSGTYIKAAQFFQKREPKRLPMPKKRKVSDSKAASGEKNPEGAAPKANNMVKSKNSTALDISSISLDGEDTDSVPIFDSPGEIRRKISLYLRKDCVTQAAFLRELHAQMHGPRKLARMQSSQLTNFRGKREPMGGNQSGIYYAAYVFFEKQRLAANKPKSQHRLEMEEVWGGRGGVDVKRNLVNQRILCMPNQRPSADKFGRVLVVQR</sequence>
<reference evidence="3 5" key="1">
    <citation type="submission" date="2020-01" db="EMBL/GenBank/DDBJ databases">
        <authorList>
            <consortium name="DOE Joint Genome Institute"/>
            <person name="Haridas S."/>
            <person name="Albert R."/>
            <person name="Binder M."/>
            <person name="Bloem J."/>
            <person name="Labutti K."/>
            <person name="Salamov A."/>
            <person name="Andreopoulos B."/>
            <person name="Baker S.E."/>
            <person name="Barry K."/>
            <person name="Bills G."/>
            <person name="Bluhm B.H."/>
            <person name="Cannon C."/>
            <person name="Castanera R."/>
            <person name="Culley D.E."/>
            <person name="Daum C."/>
            <person name="Ezra D."/>
            <person name="Gonzalez J.B."/>
            <person name="Henrissat B."/>
            <person name="Kuo A."/>
            <person name="Liang C."/>
            <person name="Lipzen A."/>
            <person name="Lutzoni F."/>
            <person name="Magnuson J."/>
            <person name="Mondo S."/>
            <person name="Nolan M."/>
            <person name="Ohm R."/>
            <person name="Pangilinan J."/>
            <person name="Park H.-J."/>
            <person name="Ramirez L."/>
            <person name="Alfaro M."/>
            <person name="Sun H."/>
            <person name="Tritt A."/>
            <person name="Yoshinaga Y."/>
            <person name="Zwiers L.-H."/>
            <person name="Turgeon B.G."/>
            <person name="Goodwin S.B."/>
            <person name="Spatafora J.W."/>
            <person name="Crous P.W."/>
            <person name="Grigoriev I.V."/>
        </authorList>
    </citation>
    <scope>NUCLEOTIDE SEQUENCE</scope>
    <source>
        <strain evidence="3 5">CBS 781.70</strain>
    </source>
</reference>
<protein>
    <recommendedName>
        <fullName evidence="2">DUF7726 domain-containing protein</fullName>
    </recommendedName>
</protein>
<accession>A0A6G1FQ84</accession>
<proteinExistence type="predicted"/>
<evidence type="ECO:0000313" key="3">
    <source>
        <dbReference type="EMBL" id="KAF1807812.1"/>
    </source>
</evidence>
<dbReference type="PANTHER" id="PTHR42339:SF1">
    <property type="entry name" value="HISTONE H1"/>
    <property type="match status" value="1"/>
</dbReference>
<evidence type="ECO:0000313" key="5">
    <source>
        <dbReference type="RefSeq" id="XP_033529443.1"/>
    </source>
</evidence>